<accession>A0A8X8YII7</accession>
<gene>
    <name evidence="4" type="ORF">SASPL_108280</name>
</gene>
<dbReference type="EMBL" id="PNBA02000003">
    <property type="protein sequence ID" value="KAG6430218.1"/>
    <property type="molecule type" value="Genomic_DNA"/>
</dbReference>
<comment type="caution">
    <text evidence="4">The sequence shown here is derived from an EMBL/GenBank/DDBJ whole genome shotgun (WGS) entry which is preliminary data.</text>
</comment>
<keyword evidence="2" id="KW-0539">Nucleus</keyword>
<protein>
    <recommendedName>
        <fullName evidence="6">Nucleoporin-like protein 2</fullName>
    </recommendedName>
</protein>
<reference evidence="4" key="1">
    <citation type="submission" date="2018-01" db="EMBL/GenBank/DDBJ databases">
        <authorList>
            <person name="Mao J.F."/>
        </authorList>
    </citation>
    <scope>NUCLEOTIDE SEQUENCE</scope>
    <source>
        <strain evidence="4">Huo1</strain>
        <tissue evidence="4">Leaf</tissue>
    </source>
</reference>
<organism evidence="4">
    <name type="scientific">Salvia splendens</name>
    <name type="common">Scarlet sage</name>
    <dbReference type="NCBI Taxonomy" id="180675"/>
    <lineage>
        <taxon>Eukaryota</taxon>
        <taxon>Viridiplantae</taxon>
        <taxon>Streptophyta</taxon>
        <taxon>Embryophyta</taxon>
        <taxon>Tracheophyta</taxon>
        <taxon>Spermatophyta</taxon>
        <taxon>Magnoliopsida</taxon>
        <taxon>eudicotyledons</taxon>
        <taxon>Gunneridae</taxon>
        <taxon>Pentapetalae</taxon>
        <taxon>asterids</taxon>
        <taxon>lamiids</taxon>
        <taxon>Lamiales</taxon>
        <taxon>Lamiaceae</taxon>
        <taxon>Nepetoideae</taxon>
        <taxon>Mentheae</taxon>
        <taxon>Salviinae</taxon>
        <taxon>Salvia</taxon>
        <taxon>Salvia subgen. Calosphace</taxon>
        <taxon>core Calosphace</taxon>
    </lineage>
</organism>
<evidence type="ECO:0000313" key="4">
    <source>
        <dbReference type="EMBL" id="KAG6430218.1"/>
    </source>
</evidence>
<evidence type="ECO:0000256" key="2">
    <source>
        <dbReference type="ARBA" id="ARBA00023242"/>
    </source>
</evidence>
<keyword evidence="5" id="KW-1185">Reference proteome</keyword>
<proteinExistence type="predicted"/>
<name>A0A8X8YII7_SALSN</name>
<evidence type="ECO:0000313" key="5">
    <source>
        <dbReference type="Proteomes" id="UP000298416"/>
    </source>
</evidence>
<dbReference type="InterPro" id="IPR051767">
    <property type="entry name" value="Nucleoporin_NUP42"/>
</dbReference>
<dbReference type="GO" id="GO:0005634">
    <property type="term" value="C:nucleus"/>
    <property type="evidence" value="ECO:0007669"/>
    <property type="project" value="UniProtKB-SubCell"/>
</dbReference>
<dbReference type="PANTHER" id="PTHR46527:SF1">
    <property type="entry name" value="NUCLEOPORIN NUP42"/>
    <property type="match status" value="1"/>
</dbReference>
<dbReference type="AlphaFoldDB" id="A0A8X8YII7"/>
<dbReference type="PANTHER" id="PTHR46527">
    <property type="entry name" value="NUCLEOPORIN-LIKE PROTEIN 2"/>
    <property type="match status" value="1"/>
</dbReference>
<evidence type="ECO:0000256" key="1">
    <source>
        <dbReference type="ARBA" id="ARBA00004123"/>
    </source>
</evidence>
<feature type="compositionally biased region" description="Low complexity" evidence="3">
    <location>
        <begin position="379"/>
        <end position="390"/>
    </location>
</feature>
<feature type="region of interest" description="Disordered" evidence="3">
    <location>
        <begin position="328"/>
        <end position="422"/>
    </location>
</feature>
<feature type="compositionally biased region" description="Polar residues" evidence="3">
    <location>
        <begin position="347"/>
        <end position="374"/>
    </location>
</feature>
<feature type="compositionally biased region" description="Polar residues" evidence="3">
    <location>
        <begin position="391"/>
        <end position="417"/>
    </location>
</feature>
<comment type="subcellular location">
    <subcellularLocation>
        <location evidence="1">Nucleus</location>
    </subcellularLocation>
</comment>
<dbReference type="Proteomes" id="UP000298416">
    <property type="component" value="Unassembled WGS sequence"/>
</dbReference>
<evidence type="ECO:0000256" key="3">
    <source>
        <dbReference type="SAM" id="MobiDB-lite"/>
    </source>
</evidence>
<evidence type="ECO:0008006" key="6">
    <source>
        <dbReference type="Google" id="ProtNLM"/>
    </source>
</evidence>
<reference evidence="4" key="2">
    <citation type="submission" date="2020-08" db="EMBL/GenBank/DDBJ databases">
        <title>Plant Genome Project.</title>
        <authorList>
            <person name="Zhang R.-G."/>
        </authorList>
    </citation>
    <scope>NUCLEOTIDE SEQUENCE</scope>
    <source>
        <strain evidence="4">Huo1</strain>
        <tissue evidence="4">Leaf</tissue>
    </source>
</reference>
<sequence length="497" mass="54978">MPPKKELCRYFQRGRYDSISLSSAIIPNLYHLNSAVSMAPVVSFFTPRHSKVRAILLDLALKLVVLQIHSQTLLVLALKLVVLQIRSQTLLVLVFRAVHTQEGVMALYPNQIKSRFFLWFFKQLIVFVVYRVDISSYSCCQLLCFRFEYIFVTDTLKNYLISKWLILLISFCHPFDNKWSRFSNVNNSSAPASRQANNQPSAANHTCTATDIESCKRVILEDLENEKPLWKLTCYGHSRNGPCDIVGDISYDELRALAYDDAKHGKDIASIVERERNLLNSKLLEFQNLAQNPYPVSSAPTPSSQNMFGGGSTIAPVVNNGFSSQVSSFSQLSGSSNTRSAAAPNFSFGQPNAFQNNTQPSSFQTNNSPFNTPGSFGIQPQHSPQSFSPSGTTSSNNGAISAQQNPFSTPASLPQTGNGAGKQLNFFTNEPISASSSIGLTNTSTQLISFYVLLMLINLLSNNTPKENANVDAGIWTKVEWNVGEIPEEEPPAIYIN</sequence>